<protein>
    <submittedName>
        <fullName evidence="2">ERF superfamily protein</fullName>
    </submittedName>
</protein>
<evidence type="ECO:0000256" key="1">
    <source>
        <dbReference type="SAM" id="MobiDB-lite"/>
    </source>
</evidence>
<name>A0A1H7XSG4_9BACI</name>
<dbReference type="Proteomes" id="UP000198553">
    <property type="component" value="Unassembled WGS sequence"/>
</dbReference>
<accession>A0A1H7XSG4</accession>
<dbReference type="EMBL" id="FOBW01000002">
    <property type="protein sequence ID" value="SEM35929.1"/>
    <property type="molecule type" value="Genomic_DNA"/>
</dbReference>
<dbReference type="OrthoDB" id="1976435at2"/>
<dbReference type="AlphaFoldDB" id="A0A1H7XSG4"/>
<dbReference type="InterPro" id="IPR007499">
    <property type="entry name" value="ERF_bacteria_virus"/>
</dbReference>
<evidence type="ECO:0000313" key="3">
    <source>
        <dbReference type="Proteomes" id="UP000198553"/>
    </source>
</evidence>
<dbReference type="STRING" id="930146.SAMN05192533_102315"/>
<sequence length="221" mass="24834">MSEKQLVKKLASVMQKVKYIQKSGFNDFHKYSYVKEADIVEPVREALSEQNVIMIPSVAEHIVREHTNAKGKVEYIATVLVEFTFMDGDTGETISFKIAGEGQDAGDKGYYKAMTGATKYAIMKAFMIPTGDDPEGDINTDQNNHTNQSSNSTQSSNKASEKQIKKLKIELSNFSKKSNVPLEQLLEKIYKGRNVKSIEELNKKQISEVINYFMKKGSDIS</sequence>
<feature type="region of interest" description="Disordered" evidence="1">
    <location>
        <begin position="132"/>
        <end position="161"/>
    </location>
</feature>
<dbReference type="RefSeq" id="WP_090741444.1">
    <property type="nucleotide sequence ID" value="NZ_FOBW01000002.1"/>
</dbReference>
<proteinExistence type="predicted"/>
<evidence type="ECO:0000313" key="2">
    <source>
        <dbReference type="EMBL" id="SEM35929.1"/>
    </source>
</evidence>
<reference evidence="3" key="1">
    <citation type="submission" date="2016-10" db="EMBL/GenBank/DDBJ databases">
        <authorList>
            <person name="Varghese N."/>
            <person name="Submissions S."/>
        </authorList>
    </citation>
    <scope>NUCLEOTIDE SEQUENCE [LARGE SCALE GENOMIC DNA]</scope>
    <source>
        <strain evidence="3">B48,IBRC-M 10115,DSM 25386,CECT 8001</strain>
    </source>
</reference>
<dbReference type="Pfam" id="PF04404">
    <property type="entry name" value="ERF"/>
    <property type="match status" value="1"/>
</dbReference>
<gene>
    <name evidence="2" type="ORF">SAMN05192533_102315</name>
</gene>
<keyword evidence="3" id="KW-1185">Reference proteome</keyword>
<feature type="compositionally biased region" description="Low complexity" evidence="1">
    <location>
        <begin position="139"/>
        <end position="157"/>
    </location>
</feature>
<organism evidence="2 3">
    <name type="scientific">Mesobacillus persicus</name>
    <dbReference type="NCBI Taxonomy" id="930146"/>
    <lineage>
        <taxon>Bacteria</taxon>
        <taxon>Bacillati</taxon>
        <taxon>Bacillota</taxon>
        <taxon>Bacilli</taxon>
        <taxon>Bacillales</taxon>
        <taxon>Bacillaceae</taxon>
        <taxon>Mesobacillus</taxon>
    </lineage>
</organism>